<evidence type="ECO:0000256" key="4">
    <source>
        <dbReference type="ARBA" id="ARBA00022692"/>
    </source>
</evidence>
<keyword evidence="8 10" id="KW-0594">Phospholipid biosynthesis</keyword>
<keyword evidence="6 10" id="KW-0443">Lipid metabolism</keyword>
<dbReference type="GO" id="GO:0008654">
    <property type="term" value="P:phospholipid biosynthetic process"/>
    <property type="evidence" value="ECO:0007669"/>
    <property type="project" value="UniProtKB-UniRule"/>
</dbReference>
<dbReference type="NCBIfam" id="TIGR00023">
    <property type="entry name" value="glycerol-3-phosphate 1-O-acyltransferase PlsY"/>
    <property type="match status" value="1"/>
</dbReference>
<dbReference type="PANTHER" id="PTHR30309">
    <property type="entry name" value="INNER MEMBRANE PROTEIN YGIH"/>
    <property type="match status" value="1"/>
</dbReference>
<evidence type="ECO:0000256" key="2">
    <source>
        <dbReference type="ARBA" id="ARBA00022516"/>
    </source>
</evidence>
<name>A0AAE3HFS7_9FIRM</name>
<evidence type="ECO:0000256" key="8">
    <source>
        <dbReference type="ARBA" id="ARBA00023209"/>
    </source>
</evidence>
<dbReference type="Pfam" id="PF02660">
    <property type="entry name" value="G3P_acyltransf"/>
    <property type="match status" value="1"/>
</dbReference>
<keyword evidence="11" id="KW-0012">Acyltransferase</keyword>
<comment type="subunit">
    <text evidence="10">Probably interacts with PlsX.</text>
</comment>
<comment type="catalytic activity">
    <reaction evidence="10">
        <text>an acyl phosphate + sn-glycerol 3-phosphate = a 1-acyl-sn-glycero-3-phosphate + phosphate</text>
        <dbReference type="Rhea" id="RHEA:34075"/>
        <dbReference type="ChEBI" id="CHEBI:43474"/>
        <dbReference type="ChEBI" id="CHEBI:57597"/>
        <dbReference type="ChEBI" id="CHEBI:57970"/>
        <dbReference type="ChEBI" id="CHEBI:59918"/>
        <dbReference type="EC" id="2.3.1.275"/>
    </reaction>
</comment>
<evidence type="ECO:0000256" key="10">
    <source>
        <dbReference type="HAMAP-Rule" id="MF_01043"/>
    </source>
</evidence>
<protein>
    <recommendedName>
        <fullName evidence="10">Glycerol-3-phosphate acyltransferase</fullName>
    </recommendedName>
    <alternativeName>
        <fullName evidence="10">Acyl-PO4 G3P acyltransferase</fullName>
    </alternativeName>
    <alternativeName>
        <fullName evidence="10">Acyl-phosphate--glycerol-3-phosphate acyltransferase</fullName>
    </alternativeName>
    <alternativeName>
        <fullName evidence="10">G3P acyltransferase</fullName>
        <shortName evidence="10">GPAT</shortName>
        <ecNumber evidence="10">2.3.1.275</ecNumber>
    </alternativeName>
    <alternativeName>
        <fullName evidence="10">Lysophosphatidic acid synthase</fullName>
        <shortName evidence="10">LPA synthase</shortName>
    </alternativeName>
</protein>
<comment type="pathway">
    <text evidence="10">Lipid metabolism; phospholipid metabolism.</text>
</comment>
<evidence type="ECO:0000313" key="12">
    <source>
        <dbReference type="Proteomes" id="UP001205748"/>
    </source>
</evidence>
<comment type="similarity">
    <text evidence="10">Belongs to the PlsY family.</text>
</comment>
<evidence type="ECO:0000256" key="1">
    <source>
        <dbReference type="ARBA" id="ARBA00022475"/>
    </source>
</evidence>
<feature type="transmembrane region" description="Helical" evidence="10">
    <location>
        <begin position="110"/>
        <end position="132"/>
    </location>
</feature>
<organism evidence="11 12">
    <name type="scientific">Irregularibacter muris</name>
    <dbReference type="NCBI Taxonomy" id="1796619"/>
    <lineage>
        <taxon>Bacteria</taxon>
        <taxon>Bacillati</taxon>
        <taxon>Bacillota</taxon>
        <taxon>Clostridia</taxon>
        <taxon>Eubacteriales</taxon>
        <taxon>Eubacteriaceae</taxon>
        <taxon>Irregularibacter</taxon>
    </lineage>
</organism>
<evidence type="ECO:0000256" key="7">
    <source>
        <dbReference type="ARBA" id="ARBA00023136"/>
    </source>
</evidence>
<keyword evidence="7 10" id="KW-0472">Membrane</keyword>
<dbReference type="GO" id="GO:0005886">
    <property type="term" value="C:plasma membrane"/>
    <property type="evidence" value="ECO:0007669"/>
    <property type="project" value="UniProtKB-SubCell"/>
</dbReference>
<comment type="function">
    <text evidence="10">Catalyzes the transfer of an acyl group from acyl-phosphate (acyl-PO(4)) to glycerol-3-phosphate (G3P) to form lysophosphatidic acid (LPA). This enzyme utilizes acyl-phosphate as fatty acyl donor, but not acyl-CoA or acyl-ACP.</text>
</comment>
<keyword evidence="5 10" id="KW-1133">Transmembrane helix</keyword>
<keyword evidence="12" id="KW-1185">Reference proteome</keyword>
<dbReference type="EC" id="2.3.1.275" evidence="10"/>
<accession>A0AAE3HFS7</accession>
<evidence type="ECO:0000256" key="9">
    <source>
        <dbReference type="ARBA" id="ARBA00023264"/>
    </source>
</evidence>
<feature type="transmembrane region" description="Helical" evidence="10">
    <location>
        <begin position="78"/>
        <end position="98"/>
    </location>
</feature>
<dbReference type="AlphaFoldDB" id="A0AAE3HFS7"/>
<sequence>MQNYFIWIIIAYFIGNFATSYLTSKMMGKIDIREHGSGNAGATNVLRVLGVKAALITFIGDALKGAIVVLMVRPLGHAQLTLACGLAVIIGHNFPLLLKFKGGKGIATSIGVFLVVDPLAAAISVGLGMILIVKSKYVSLGSITGMASLPFVLLILRRPLEIVIFGLLVGLLAVYQHRTNINRLLKGTENKIGSKRKK</sequence>
<gene>
    <name evidence="10 11" type="primary">plsY</name>
    <name evidence="11" type="ORF">NSA47_12365</name>
</gene>
<keyword evidence="9 10" id="KW-1208">Phospholipid metabolism</keyword>
<feature type="transmembrane region" description="Helical" evidence="10">
    <location>
        <begin position="45"/>
        <end position="72"/>
    </location>
</feature>
<feature type="transmembrane region" description="Helical" evidence="10">
    <location>
        <begin position="152"/>
        <end position="175"/>
    </location>
</feature>
<keyword evidence="1 10" id="KW-1003">Cell membrane</keyword>
<dbReference type="RefSeq" id="WP_257532464.1">
    <property type="nucleotide sequence ID" value="NZ_JANKAS010000013.1"/>
</dbReference>
<evidence type="ECO:0000256" key="6">
    <source>
        <dbReference type="ARBA" id="ARBA00023098"/>
    </source>
</evidence>
<evidence type="ECO:0000256" key="5">
    <source>
        <dbReference type="ARBA" id="ARBA00022989"/>
    </source>
</evidence>
<dbReference type="InterPro" id="IPR003811">
    <property type="entry name" value="G3P_acylTferase_PlsY"/>
</dbReference>
<dbReference type="EMBL" id="JANKAS010000013">
    <property type="protein sequence ID" value="MCR1899772.1"/>
    <property type="molecule type" value="Genomic_DNA"/>
</dbReference>
<keyword evidence="3 10" id="KW-0808">Transferase</keyword>
<dbReference type="Proteomes" id="UP001205748">
    <property type="component" value="Unassembled WGS sequence"/>
</dbReference>
<evidence type="ECO:0000256" key="3">
    <source>
        <dbReference type="ARBA" id="ARBA00022679"/>
    </source>
</evidence>
<comment type="caution">
    <text evidence="11">The sequence shown here is derived from an EMBL/GenBank/DDBJ whole genome shotgun (WGS) entry which is preliminary data.</text>
</comment>
<evidence type="ECO:0000313" key="11">
    <source>
        <dbReference type="EMBL" id="MCR1899772.1"/>
    </source>
</evidence>
<keyword evidence="4 10" id="KW-0812">Transmembrane</keyword>
<comment type="subcellular location">
    <subcellularLocation>
        <location evidence="10">Cell membrane</location>
        <topology evidence="10">Multi-pass membrane protein</topology>
    </subcellularLocation>
</comment>
<dbReference type="PANTHER" id="PTHR30309:SF0">
    <property type="entry name" value="GLYCEROL-3-PHOSPHATE ACYLTRANSFERASE-RELATED"/>
    <property type="match status" value="1"/>
</dbReference>
<reference evidence="11" key="1">
    <citation type="submission" date="2022-07" db="EMBL/GenBank/DDBJ databases">
        <title>Enhanced cultured diversity of the mouse gut microbiota enables custom-made synthetic communities.</title>
        <authorList>
            <person name="Afrizal A."/>
        </authorList>
    </citation>
    <scope>NUCLEOTIDE SEQUENCE</scope>
    <source>
        <strain evidence="11">DSM 28593</strain>
    </source>
</reference>
<feature type="transmembrane region" description="Helical" evidence="10">
    <location>
        <begin position="6"/>
        <end position="24"/>
    </location>
</feature>
<dbReference type="GO" id="GO:0043772">
    <property type="term" value="F:acyl-phosphate glycerol-3-phosphate acyltransferase activity"/>
    <property type="evidence" value="ECO:0007669"/>
    <property type="project" value="UniProtKB-UniRule"/>
</dbReference>
<dbReference type="SMART" id="SM01207">
    <property type="entry name" value="G3P_acyltransf"/>
    <property type="match status" value="1"/>
</dbReference>
<keyword evidence="2 10" id="KW-0444">Lipid biosynthesis</keyword>
<dbReference type="HAMAP" id="MF_01043">
    <property type="entry name" value="PlsY"/>
    <property type="match status" value="1"/>
</dbReference>
<proteinExistence type="inferred from homology"/>